<dbReference type="Proteomes" id="UP000315010">
    <property type="component" value="Unassembled WGS sequence"/>
</dbReference>
<sequence>MGEPVGDRRRTIANSPMFLMIVRALVGVLRLLLSTEKTPADFGCWLNPSYGQAHFKTPEKHVSHLALSQLPLTKAMQDVYREHFRLCLGTAFGSTRPNDVTLGQALTYRQLRLTKRLRPLREGIS</sequence>
<evidence type="ECO:0000313" key="1">
    <source>
        <dbReference type="EMBL" id="TWT79127.1"/>
    </source>
</evidence>
<organism evidence="1 2">
    <name type="scientific">Novipirellula herctigrandis</name>
    <dbReference type="NCBI Taxonomy" id="2527986"/>
    <lineage>
        <taxon>Bacteria</taxon>
        <taxon>Pseudomonadati</taxon>
        <taxon>Planctomycetota</taxon>
        <taxon>Planctomycetia</taxon>
        <taxon>Pirellulales</taxon>
        <taxon>Pirellulaceae</taxon>
        <taxon>Novipirellula</taxon>
    </lineage>
</organism>
<evidence type="ECO:0000313" key="2">
    <source>
        <dbReference type="Proteomes" id="UP000315010"/>
    </source>
</evidence>
<name>A0A5C5YX47_9BACT</name>
<proteinExistence type="predicted"/>
<comment type="caution">
    <text evidence="1">The sequence shown here is derived from an EMBL/GenBank/DDBJ whole genome shotgun (WGS) entry which is preliminary data.</text>
</comment>
<reference evidence="1 2" key="1">
    <citation type="submission" date="2019-02" db="EMBL/GenBank/DDBJ databases">
        <title>Deep-cultivation of Planctomycetes and their phenomic and genomic characterization uncovers novel biology.</title>
        <authorList>
            <person name="Wiegand S."/>
            <person name="Jogler M."/>
            <person name="Boedeker C."/>
            <person name="Pinto D."/>
            <person name="Vollmers J."/>
            <person name="Rivas-Marin E."/>
            <person name="Kohn T."/>
            <person name="Peeters S.H."/>
            <person name="Heuer A."/>
            <person name="Rast P."/>
            <person name="Oberbeckmann S."/>
            <person name="Bunk B."/>
            <person name="Jeske O."/>
            <person name="Meyerdierks A."/>
            <person name="Storesund J.E."/>
            <person name="Kallscheuer N."/>
            <person name="Luecker S."/>
            <person name="Lage O.M."/>
            <person name="Pohl T."/>
            <person name="Merkel B.J."/>
            <person name="Hornburger P."/>
            <person name="Mueller R.-W."/>
            <person name="Bruemmer F."/>
            <person name="Labrenz M."/>
            <person name="Spormann A.M."/>
            <person name="Op Den Camp H."/>
            <person name="Overmann J."/>
            <person name="Amann R."/>
            <person name="Jetten M.S.M."/>
            <person name="Mascher T."/>
            <person name="Medema M.H."/>
            <person name="Devos D.P."/>
            <person name="Kaster A.-K."/>
            <person name="Ovreas L."/>
            <person name="Rohde M."/>
            <person name="Galperin M.Y."/>
            <person name="Jogler C."/>
        </authorList>
    </citation>
    <scope>NUCLEOTIDE SEQUENCE [LARGE SCALE GENOMIC DNA]</scope>
    <source>
        <strain evidence="1 2">CA13</strain>
    </source>
</reference>
<gene>
    <name evidence="1" type="ORF">CA13_05250</name>
</gene>
<protein>
    <submittedName>
        <fullName evidence="1">Uncharacterized protein</fullName>
    </submittedName>
</protein>
<dbReference type="AlphaFoldDB" id="A0A5C5YX47"/>
<accession>A0A5C5YX47</accession>
<keyword evidence="2" id="KW-1185">Reference proteome</keyword>
<dbReference type="EMBL" id="SJPJ01000001">
    <property type="protein sequence ID" value="TWT79127.1"/>
    <property type="molecule type" value="Genomic_DNA"/>
</dbReference>